<dbReference type="EMBL" id="JAUCMX010000021">
    <property type="protein sequence ID" value="KAK3514864.1"/>
    <property type="molecule type" value="Genomic_DNA"/>
</dbReference>
<reference evidence="1" key="1">
    <citation type="submission" date="2023-06" db="EMBL/GenBank/DDBJ databases">
        <title>Male Hemibagrus guttatus genome.</title>
        <authorList>
            <person name="Bian C."/>
        </authorList>
    </citation>
    <scope>NUCLEOTIDE SEQUENCE</scope>
    <source>
        <strain evidence="1">Male_cb2023</strain>
        <tissue evidence="1">Muscle</tissue>
    </source>
</reference>
<gene>
    <name evidence="1" type="ORF">QTP70_033805</name>
</gene>
<sequence length="135" mass="14449">MTQTLDKESGFWDMVTSLGGKEPELVREVEQYRLEIVGLASTHSLGPGTQLLERGWTLFYSGVPHAYGPNSSVAYPAFLETLRGVLEGARGWMRFALSTFSGCCGAVLADTSLQHSVAVKDSAFGLGDQSGGPSF</sequence>
<dbReference type="AlphaFoldDB" id="A0AAE0Q791"/>
<dbReference type="Proteomes" id="UP001274896">
    <property type="component" value="Unassembled WGS sequence"/>
</dbReference>
<organism evidence="1 2">
    <name type="scientific">Hemibagrus guttatus</name>
    <dbReference type="NCBI Taxonomy" id="175788"/>
    <lineage>
        <taxon>Eukaryota</taxon>
        <taxon>Metazoa</taxon>
        <taxon>Chordata</taxon>
        <taxon>Craniata</taxon>
        <taxon>Vertebrata</taxon>
        <taxon>Euteleostomi</taxon>
        <taxon>Actinopterygii</taxon>
        <taxon>Neopterygii</taxon>
        <taxon>Teleostei</taxon>
        <taxon>Ostariophysi</taxon>
        <taxon>Siluriformes</taxon>
        <taxon>Bagridae</taxon>
        <taxon>Hemibagrus</taxon>
    </lineage>
</organism>
<evidence type="ECO:0000313" key="2">
    <source>
        <dbReference type="Proteomes" id="UP001274896"/>
    </source>
</evidence>
<name>A0AAE0Q791_9TELE</name>
<protein>
    <submittedName>
        <fullName evidence="1">Uncharacterized protein</fullName>
    </submittedName>
</protein>
<comment type="caution">
    <text evidence="1">The sequence shown here is derived from an EMBL/GenBank/DDBJ whole genome shotgun (WGS) entry which is preliminary data.</text>
</comment>
<accession>A0AAE0Q791</accession>
<keyword evidence="2" id="KW-1185">Reference proteome</keyword>
<evidence type="ECO:0000313" key="1">
    <source>
        <dbReference type="EMBL" id="KAK3514864.1"/>
    </source>
</evidence>
<proteinExistence type="predicted"/>